<evidence type="ECO:0000313" key="2">
    <source>
        <dbReference type="EMBL" id="WAC15010.1"/>
    </source>
</evidence>
<keyword evidence="1" id="KW-0812">Transmembrane</keyword>
<protein>
    <recommendedName>
        <fullName evidence="4">Sugar phosphate isomerase/epimerase</fullName>
    </recommendedName>
</protein>
<keyword evidence="1" id="KW-0472">Membrane</keyword>
<dbReference type="RefSeq" id="WP_244820377.1">
    <property type="nucleotide sequence ID" value="NZ_CP112998.1"/>
</dbReference>
<keyword evidence="1" id="KW-1133">Transmembrane helix</keyword>
<dbReference type="EMBL" id="CP112998">
    <property type="protein sequence ID" value="WAC15010.1"/>
    <property type="molecule type" value="Genomic_DNA"/>
</dbReference>
<dbReference type="AlphaFoldDB" id="A0A9E8NE04"/>
<proteinExistence type="predicted"/>
<reference evidence="2" key="1">
    <citation type="submission" date="2022-11" db="EMBL/GenBank/DDBJ databases">
        <title>Dyadobacter pollutisoli sp. nov., isolated from plastic dumped soil.</title>
        <authorList>
            <person name="Kim J.M."/>
            <person name="Kim K.R."/>
            <person name="Lee J.K."/>
            <person name="Hao L."/>
            <person name="Jeon C.O."/>
        </authorList>
    </citation>
    <scope>NUCLEOTIDE SEQUENCE</scope>
    <source>
        <strain evidence="2">U1</strain>
    </source>
</reference>
<dbReference type="KEGG" id="dpf:ON006_13795"/>
<gene>
    <name evidence="2" type="ORF">ON006_13795</name>
</gene>
<evidence type="ECO:0000256" key="1">
    <source>
        <dbReference type="SAM" id="Phobius"/>
    </source>
</evidence>
<evidence type="ECO:0000313" key="3">
    <source>
        <dbReference type="Proteomes" id="UP001164653"/>
    </source>
</evidence>
<keyword evidence="3" id="KW-1185">Reference proteome</keyword>
<accession>A0A9E8NE04</accession>
<dbReference type="Gene3D" id="3.20.20.150">
    <property type="entry name" value="Divalent-metal-dependent TIM barrel enzymes"/>
    <property type="match status" value="1"/>
</dbReference>
<name>A0A9E8NE04_9BACT</name>
<sequence>MKFGINTFLFTSPFKTKDISLFSKLKKWGFDSVEIAPEDVSHIDPFVVKQALDDKDLTCNPICAALGLGRDLRGSLQDQEFSMKYLMDVITVDGYIANFIYYYACMVLSSSVFTKGRIR</sequence>
<organism evidence="2 3">
    <name type="scientific">Dyadobacter pollutisoli</name>
    <dbReference type="NCBI Taxonomy" id="2910158"/>
    <lineage>
        <taxon>Bacteria</taxon>
        <taxon>Pseudomonadati</taxon>
        <taxon>Bacteroidota</taxon>
        <taxon>Cytophagia</taxon>
        <taxon>Cytophagales</taxon>
        <taxon>Spirosomataceae</taxon>
        <taxon>Dyadobacter</taxon>
    </lineage>
</organism>
<evidence type="ECO:0008006" key="4">
    <source>
        <dbReference type="Google" id="ProtNLM"/>
    </source>
</evidence>
<feature type="transmembrane region" description="Helical" evidence="1">
    <location>
        <begin position="95"/>
        <end position="114"/>
    </location>
</feature>
<dbReference type="SUPFAM" id="SSF51658">
    <property type="entry name" value="Xylose isomerase-like"/>
    <property type="match status" value="1"/>
</dbReference>
<dbReference type="InterPro" id="IPR036237">
    <property type="entry name" value="Xyl_isomerase-like_sf"/>
</dbReference>
<dbReference type="Proteomes" id="UP001164653">
    <property type="component" value="Chromosome"/>
</dbReference>